<evidence type="ECO:0000313" key="2">
    <source>
        <dbReference type="Proteomes" id="UP001597413"/>
    </source>
</evidence>
<comment type="caution">
    <text evidence="1">The sequence shown here is derived from an EMBL/GenBank/DDBJ whole genome shotgun (WGS) entry which is preliminary data.</text>
</comment>
<reference evidence="2" key="1">
    <citation type="journal article" date="2019" name="Int. J. Syst. Evol. Microbiol.">
        <title>The Global Catalogue of Microorganisms (GCM) 10K type strain sequencing project: providing services to taxonomists for standard genome sequencing and annotation.</title>
        <authorList>
            <consortium name="The Broad Institute Genomics Platform"/>
            <consortium name="The Broad Institute Genome Sequencing Center for Infectious Disease"/>
            <person name="Wu L."/>
            <person name="Ma J."/>
        </authorList>
    </citation>
    <scope>NUCLEOTIDE SEQUENCE [LARGE SCALE GENOMIC DNA]</scope>
    <source>
        <strain evidence="2">CCUG 55131</strain>
    </source>
</reference>
<protein>
    <submittedName>
        <fullName evidence="1">Uncharacterized protein</fullName>
    </submittedName>
</protein>
<proteinExistence type="predicted"/>
<dbReference type="Proteomes" id="UP001597413">
    <property type="component" value="Unassembled WGS sequence"/>
</dbReference>
<sequence>MALLLTLSPCRDDRRLTLTLSGRVLTINDLAVDLDAELPEAARGWILGPVEAAGDDIALTLFFPIGADAPEAACFPAPLRIEADGPVALPPRDAI</sequence>
<name>A0ABW5A8Y8_9RHOB</name>
<organism evidence="1 2">
    <name type="scientific">Rhodobacter lacus</name>
    <dbReference type="NCBI Taxonomy" id="1641972"/>
    <lineage>
        <taxon>Bacteria</taxon>
        <taxon>Pseudomonadati</taxon>
        <taxon>Pseudomonadota</taxon>
        <taxon>Alphaproteobacteria</taxon>
        <taxon>Rhodobacterales</taxon>
        <taxon>Rhodobacter group</taxon>
        <taxon>Rhodobacter</taxon>
    </lineage>
</organism>
<accession>A0ABW5A8Y8</accession>
<dbReference type="RefSeq" id="WP_377389731.1">
    <property type="nucleotide sequence ID" value="NZ_JBHUIX010000010.1"/>
</dbReference>
<keyword evidence="2" id="KW-1185">Reference proteome</keyword>
<dbReference type="EMBL" id="JBHUIX010000010">
    <property type="protein sequence ID" value="MFD2174336.1"/>
    <property type="molecule type" value="Genomic_DNA"/>
</dbReference>
<evidence type="ECO:0000313" key="1">
    <source>
        <dbReference type="EMBL" id="MFD2174336.1"/>
    </source>
</evidence>
<gene>
    <name evidence="1" type="ORF">ACFSM0_09565</name>
</gene>